<feature type="region of interest" description="Disordered" evidence="1">
    <location>
        <begin position="352"/>
        <end position="372"/>
    </location>
</feature>
<proteinExistence type="predicted"/>
<organism evidence="2 3">
    <name type="scientific">Sphaerosporella brunnea</name>
    <dbReference type="NCBI Taxonomy" id="1250544"/>
    <lineage>
        <taxon>Eukaryota</taxon>
        <taxon>Fungi</taxon>
        <taxon>Dikarya</taxon>
        <taxon>Ascomycota</taxon>
        <taxon>Pezizomycotina</taxon>
        <taxon>Pezizomycetes</taxon>
        <taxon>Pezizales</taxon>
        <taxon>Pyronemataceae</taxon>
        <taxon>Sphaerosporella</taxon>
    </lineage>
</organism>
<dbReference type="InParanoid" id="A0A5J5ENG9"/>
<evidence type="ECO:0000313" key="3">
    <source>
        <dbReference type="Proteomes" id="UP000326924"/>
    </source>
</evidence>
<dbReference type="EMBL" id="VXIS01000197">
    <property type="protein sequence ID" value="KAA8897517.1"/>
    <property type="molecule type" value="Genomic_DNA"/>
</dbReference>
<keyword evidence="3" id="KW-1185">Reference proteome</keyword>
<feature type="compositionally biased region" description="Polar residues" evidence="1">
    <location>
        <begin position="353"/>
        <end position="372"/>
    </location>
</feature>
<gene>
    <name evidence="2" type="ORF">FN846DRAFT_910346</name>
</gene>
<dbReference type="Proteomes" id="UP000326924">
    <property type="component" value="Unassembled WGS sequence"/>
</dbReference>
<sequence>MTSRAGTSKTMPNRPVSPPLNEHPPTNEDSARTNRPKVPNVITLIASINRWLKTYASRLLPVYRVTFNLPRPLPPYALQLFQDYGSVEYIFRYQNRPSQLIINMAPREQTVTAHKVEIEIRRQLYEGGNFYWGAMLPLGERGMEAWGGQEVLVAEGKKEPDGSLYIPSLQSPPLMVIEVGIGDSFWRVYDECRMWLKQPGRPIRYAILVKINRWPRKQPGTKIMSYKRGTLGDFERPAGIEGLKIELDRDLEADETGNPPDDDPRRRTHKFHSVTVSVFGSAGKESHSPPPPIINQMEVWPATPARTWEFTWAEMAPGIVSVPEEIKHAKNVISFQFLHDLFEQQMVGKRALPNQSNGVELDQPQPSSESRS</sequence>
<reference evidence="2 3" key="1">
    <citation type="submission" date="2019-09" db="EMBL/GenBank/DDBJ databases">
        <title>Draft genome of the ectomycorrhizal ascomycete Sphaerosporella brunnea.</title>
        <authorList>
            <consortium name="DOE Joint Genome Institute"/>
            <person name="Benucci G.M."/>
            <person name="Marozzi G."/>
            <person name="Antonielli L."/>
            <person name="Sanchez S."/>
            <person name="Marco P."/>
            <person name="Wang X."/>
            <person name="Falini L.B."/>
            <person name="Barry K."/>
            <person name="Haridas S."/>
            <person name="Lipzen A."/>
            <person name="Labutti K."/>
            <person name="Grigoriev I.V."/>
            <person name="Murat C."/>
            <person name="Martin F."/>
            <person name="Albertini E."/>
            <person name="Donnini D."/>
            <person name="Bonito G."/>
        </authorList>
    </citation>
    <scope>NUCLEOTIDE SEQUENCE [LARGE SCALE GENOMIC DNA]</scope>
    <source>
        <strain evidence="2 3">Sb_GMNB300</strain>
    </source>
</reference>
<name>A0A5J5ENG9_9PEZI</name>
<protein>
    <submittedName>
        <fullName evidence="2">Uncharacterized protein</fullName>
    </submittedName>
</protein>
<feature type="region of interest" description="Disordered" evidence="1">
    <location>
        <begin position="1"/>
        <end position="35"/>
    </location>
</feature>
<evidence type="ECO:0000256" key="1">
    <source>
        <dbReference type="SAM" id="MobiDB-lite"/>
    </source>
</evidence>
<dbReference type="AlphaFoldDB" id="A0A5J5ENG9"/>
<evidence type="ECO:0000313" key="2">
    <source>
        <dbReference type="EMBL" id="KAA8897517.1"/>
    </source>
</evidence>
<feature type="region of interest" description="Disordered" evidence="1">
    <location>
        <begin position="248"/>
        <end position="268"/>
    </location>
</feature>
<feature type="compositionally biased region" description="Polar residues" evidence="1">
    <location>
        <begin position="1"/>
        <end position="11"/>
    </location>
</feature>
<dbReference type="OrthoDB" id="10616101at2759"/>
<comment type="caution">
    <text evidence="2">The sequence shown here is derived from an EMBL/GenBank/DDBJ whole genome shotgun (WGS) entry which is preliminary data.</text>
</comment>
<accession>A0A5J5ENG9</accession>